<dbReference type="EMBL" id="CP034346">
    <property type="protein sequence ID" value="AZS17394.1"/>
    <property type="molecule type" value="Genomic_DNA"/>
</dbReference>
<evidence type="ECO:0000256" key="1">
    <source>
        <dbReference type="SAM" id="MobiDB-lite"/>
    </source>
</evidence>
<feature type="compositionally biased region" description="Basic and acidic residues" evidence="1">
    <location>
        <begin position="1"/>
        <end position="17"/>
    </location>
</feature>
<dbReference type="AlphaFoldDB" id="A0A3Q9IEQ2"/>
<evidence type="ECO:0000313" key="3">
    <source>
        <dbReference type="Proteomes" id="UP000270678"/>
    </source>
</evidence>
<name>A0A3Q9IEQ2_9BACL</name>
<gene>
    <name evidence="2" type="ORF">EI981_25215</name>
</gene>
<sequence>MLSFDDKVQITRQDGSRDPWSTPEEGKSNAYDCRIEYGSRLIRNQFGQEVISNEHIYFPGYVNVGYADELSWIDLSVKERTSKPASIEVIKDLDNIPRMTVVDL</sequence>
<evidence type="ECO:0000313" key="2">
    <source>
        <dbReference type="EMBL" id="AZS17394.1"/>
    </source>
</evidence>
<organism evidence="2 3">
    <name type="scientific">Paenibacillus lutimineralis</name>
    <dbReference type="NCBI Taxonomy" id="2707005"/>
    <lineage>
        <taxon>Bacteria</taxon>
        <taxon>Bacillati</taxon>
        <taxon>Bacillota</taxon>
        <taxon>Bacilli</taxon>
        <taxon>Bacillales</taxon>
        <taxon>Paenibacillaceae</taxon>
        <taxon>Paenibacillus</taxon>
    </lineage>
</organism>
<protein>
    <submittedName>
        <fullName evidence="2">Uncharacterized protein</fullName>
    </submittedName>
</protein>
<proteinExistence type="predicted"/>
<reference evidence="3" key="1">
    <citation type="submission" date="2018-12" db="EMBL/GenBank/DDBJ databases">
        <title>Complete genome sequence of Paenibacillus sp. MBLB1234.</title>
        <authorList>
            <person name="Nam Y.-D."/>
            <person name="Kang J."/>
            <person name="Chung W.-H."/>
            <person name="Park Y.S."/>
        </authorList>
    </citation>
    <scope>NUCLEOTIDE SEQUENCE [LARGE SCALE GENOMIC DNA]</scope>
    <source>
        <strain evidence="3">MBLB1234</strain>
    </source>
</reference>
<dbReference type="KEGG" id="plut:EI981_25215"/>
<feature type="region of interest" description="Disordered" evidence="1">
    <location>
        <begin position="1"/>
        <end position="28"/>
    </location>
</feature>
<dbReference type="RefSeq" id="WP_127002920.1">
    <property type="nucleotide sequence ID" value="NZ_CP034346.1"/>
</dbReference>
<accession>A0A3Q9IEQ2</accession>
<dbReference type="OrthoDB" id="2084015at2"/>
<dbReference type="Proteomes" id="UP000270678">
    <property type="component" value="Chromosome"/>
</dbReference>
<keyword evidence="3" id="KW-1185">Reference proteome</keyword>